<evidence type="ECO:0000313" key="1">
    <source>
        <dbReference type="EMBL" id="MBC2846508.1"/>
    </source>
</evidence>
<dbReference type="SUPFAM" id="SSF53067">
    <property type="entry name" value="Actin-like ATPase domain"/>
    <property type="match status" value="1"/>
</dbReference>
<dbReference type="InterPro" id="IPR005338">
    <property type="entry name" value="Anhydro_N_Ac-Mur_kinase"/>
</dbReference>
<dbReference type="GO" id="GO:0006040">
    <property type="term" value="P:amino sugar metabolic process"/>
    <property type="evidence" value="ECO:0007669"/>
    <property type="project" value="InterPro"/>
</dbReference>
<gene>
    <name evidence="1" type="ORF">H7F21_15485</name>
</gene>
<dbReference type="GO" id="GO:0016301">
    <property type="term" value="F:kinase activity"/>
    <property type="evidence" value="ECO:0007669"/>
    <property type="project" value="UniProtKB-KW"/>
</dbReference>
<proteinExistence type="predicted"/>
<keyword evidence="1" id="KW-0418">Kinase</keyword>
<dbReference type="RefSeq" id="WP_185790227.1">
    <property type="nucleotide sequence ID" value="NZ_JACLCP010000006.1"/>
</dbReference>
<dbReference type="Proteomes" id="UP000533900">
    <property type="component" value="Unassembled WGS sequence"/>
</dbReference>
<name>A0A842J0L0_9FLAO</name>
<keyword evidence="1" id="KW-0808">Transferase</keyword>
<organism evidence="1 2">
    <name type="scientific">Winogradskyella flava</name>
    <dbReference type="NCBI Taxonomy" id="1884876"/>
    <lineage>
        <taxon>Bacteria</taxon>
        <taxon>Pseudomonadati</taxon>
        <taxon>Bacteroidota</taxon>
        <taxon>Flavobacteriia</taxon>
        <taxon>Flavobacteriales</taxon>
        <taxon>Flavobacteriaceae</taxon>
        <taxon>Winogradskyella</taxon>
    </lineage>
</organism>
<dbReference type="PANTHER" id="PTHR30605:SF0">
    <property type="entry name" value="ANHYDRO-N-ACETYLMURAMIC ACID KINASE"/>
    <property type="match status" value="1"/>
</dbReference>
<dbReference type="GO" id="GO:0009254">
    <property type="term" value="P:peptidoglycan turnover"/>
    <property type="evidence" value="ECO:0007669"/>
    <property type="project" value="InterPro"/>
</dbReference>
<dbReference type="Gene3D" id="3.30.420.40">
    <property type="match status" value="2"/>
</dbReference>
<evidence type="ECO:0000313" key="2">
    <source>
        <dbReference type="Proteomes" id="UP000533900"/>
    </source>
</evidence>
<dbReference type="InterPro" id="IPR043129">
    <property type="entry name" value="ATPase_NBD"/>
</dbReference>
<dbReference type="NCBIfam" id="NF007144">
    <property type="entry name" value="PRK09585.2-3"/>
    <property type="match status" value="1"/>
</dbReference>
<dbReference type="PANTHER" id="PTHR30605">
    <property type="entry name" value="ANHYDRO-N-ACETYLMURAMIC ACID KINASE"/>
    <property type="match status" value="1"/>
</dbReference>
<comment type="caution">
    <text evidence="1">The sequence shown here is derived from an EMBL/GenBank/DDBJ whole genome shotgun (WGS) entry which is preliminary data.</text>
</comment>
<dbReference type="GO" id="GO:0016773">
    <property type="term" value="F:phosphotransferase activity, alcohol group as acceptor"/>
    <property type="evidence" value="ECO:0007669"/>
    <property type="project" value="InterPro"/>
</dbReference>
<protein>
    <submittedName>
        <fullName evidence="1">Anhydro-N-acetylmuramic acid kinase</fullName>
        <ecNumber evidence="1">2.7.1.170</ecNumber>
    </submittedName>
</protein>
<reference evidence="1" key="1">
    <citation type="submission" date="2020-08" db="EMBL/GenBank/DDBJ databases">
        <title>Winogradskyella ouciana sp. nov., isolated from the hadal seawater of the Mariana Trench.</title>
        <authorList>
            <person name="He X."/>
        </authorList>
    </citation>
    <scope>NUCLEOTIDE SEQUENCE [LARGE SCALE GENOMIC DNA]</scope>
    <source>
        <strain evidence="1">KCTC 52348</strain>
    </source>
</reference>
<accession>A0A842J0L0</accession>
<dbReference type="EC" id="2.7.1.170" evidence="1"/>
<dbReference type="Pfam" id="PF03702">
    <property type="entry name" value="AnmK"/>
    <property type="match status" value="1"/>
</dbReference>
<sequence length="355" mass="40111">MIKCEYKVVAVMSGTSLDGIDLIYASYLYDNQLNFKIHLSETVKYPENWKLTLSQLTNNSIEELSGIDNDYSEYLASVVLNFINQNKLKDIDFVASHGHTALHQPENDLTFQIGNQQIFADMLKLKVICDFRVQDVAYGGQGAPLVPIGDRLLFREYDFCLNLGGFANVSFESHEERVAFDICPVNIVLNHYVSKLNLEYDDKGYFSSKGHIYSSLLQGLNTIEFYIQEPPKSLGLEWVQEYIIPLIDSCDLQTEDILRTFVEHIAIQISRVINKKGRNVLITGGGAYNNFLIGRISELSRSKVIIPNKSIIEFKEALVFGLLAVLRERNEVNCLKSVTGAKKDHSSGKILIPKI</sequence>
<dbReference type="EMBL" id="JACLCP010000006">
    <property type="protein sequence ID" value="MBC2846508.1"/>
    <property type="molecule type" value="Genomic_DNA"/>
</dbReference>
<keyword evidence="2" id="KW-1185">Reference proteome</keyword>
<dbReference type="GO" id="GO:0005524">
    <property type="term" value="F:ATP binding"/>
    <property type="evidence" value="ECO:0007669"/>
    <property type="project" value="InterPro"/>
</dbReference>
<dbReference type="AlphaFoldDB" id="A0A842J0L0"/>